<feature type="transmembrane region" description="Helical" evidence="1">
    <location>
        <begin position="12"/>
        <end position="31"/>
    </location>
</feature>
<organism evidence="2 3">
    <name type="scientific">Methylophaga muralis</name>
    <dbReference type="NCBI Taxonomy" id="291169"/>
    <lineage>
        <taxon>Bacteria</taxon>
        <taxon>Pseudomonadati</taxon>
        <taxon>Pseudomonadota</taxon>
        <taxon>Gammaproteobacteria</taxon>
        <taxon>Thiotrichales</taxon>
        <taxon>Piscirickettsiaceae</taxon>
        <taxon>Methylophaga</taxon>
    </lineage>
</organism>
<keyword evidence="1" id="KW-0472">Membrane</keyword>
<keyword evidence="1" id="KW-1133">Transmembrane helix</keyword>
<accession>A0A1E3GN24</accession>
<evidence type="ECO:0000313" key="2">
    <source>
        <dbReference type="EMBL" id="ODN65440.1"/>
    </source>
</evidence>
<feature type="transmembrane region" description="Helical" evidence="1">
    <location>
        <begin position="73"/>
        <end position="94"/>
    </location>
</feature>
<evidence type="ECO:0000256" key="1">
    <source>
        <dbReference type="SAM" id="Phobius"/>
    </source>
</evidence>
<evidence type="ECO:0000313" key="3">
    <source>
        <dbReference type="Proteomes" id="UP000094379"/>
    </source>
</evidence>
<gene>
    <name evidence="2" type="ORF">A9E74_02769</name>
</gene>
<dbReference type="STRING" id="291169.A9E74_02769"/>
<name>A0A1E3GN24_9GAMM</name>
<comment type="caution">
    <text evidence="2">The sequence shown here is derived from an EMBL/GenBank/DDBJ whole genome shotgun (WGS) entry which is preliminary data.</text>
</comment>
<sequence>MEKYERLLKMAASVVAITVPCILLSGFSYHLGRIFTFGLSYELINKDMSDVLVESWYIGVVAIAWLLSKWTYWLGFFVFFSHYWADFFFLCTLCKKKVAKIGYLKK</sequence>
<dbReference type="EMBL" id="MCRI01000070">
    <property type="protein sequence ID" value="ODN65440.1"/>
    <property type="molecule type" value="Genomic_DNA"/>
</dbReference>
<feature type="transmembrane region" description="Helical" evidence="1">
    <location>
        <begin position="51"/>
        <end position="67"/>
    </location>
</feature>
<dbReference type="PATRIC" id="fig|291169.3.peg.2803"/>
<dbReference type="Proteomes" id="UP000094379">
    <property type="component" value="Unassembled WGS sequence"/>
</dbReference>
<proteinExistence type="predicted"/>
<keyword evidence="3" id="KW-1185">Reference proteome</keyword>
<dbReference type="AlphaFoldDB" id="A0A1E3GN24"/>
<keyword evidence="1" id="KW-0812">Transmembrane</keyword>
<reference evidence="2 3" key="1">
    <citation type="submission" date="2016-07" db="EMBL/GenBank/DDBJ databases">
        <title>Draft Genome Sequence of Methylophaga muralis Bur 1.</title>
        <authorList>
            <person name="Vasilenko O.V."/>
            <person name="Doronina N.V."/>
            <person name="Shmareva M.N."/>
            <person name="Tarlachkov S.V."/>
            <person name="Mustakhimov I."/>
            <person name="Trotsenko Y.A."/>
        </authorList>
    </citation>
    <scope>NUCLEOTIDE SEQUENCE [LARGE SCALE GENOMIC DNA]</scope>
    <source>
        <strain evidence="2 3">Bur 1</strain>
    </source>
</reference>
<protein>
    <submittedName>
        <fullName evidence="2">Uncharacterized protein</fullName>
    </submittedName>
</protein>
<dbReference type="RefSeq" id="WP_069297112.1">
    <property type="nucleotide sequence ID" value="NZ_MCRI01000070.1"/>
</dbReference>